<feature type="compositionally biased region" description="Polar residues" evidence="1">
    <location>
        <begin position="354"/>
        <end position="370"/>
    </location>
</feature>
<feature type="region of interest" description="Disordered" evidence="1">
    <location>
        <begin position="220"/>
        <end position="244"/>
    </location>
</feature>
<name>A0AAJ7WAC0_9HYME</name>
<feature type="region of interest" description="Disordered" evidence="1">
    <location>
        <begin position="162"/>
        <end position="183"/>
    </location>
</feature>
<evidence type="ECO:0000256" key="1">
    <source>
        <dbReference type="SAM" id="MobiDB-lite"/>
    </source>
</evidence>
<dbReference type="GeneID" id="108624595"/>
<reference evidence="3" key="1">
    <citation type="submission" date="2025-08" db="UniProtKB">
        <authorList>
            <consortium name="RefSeq"/>
        </authorList>
    </citation>
    <scope>IDENTIFICATION</scope>
    <source>
        <tissue evidence="3">Whole body</tissue>
    </source>
</reference>
<evidence type="ECO:0000313" key="2">
    <source>
        <dbReference type="Proteomes" id="UP000694925"/>
    </source>
</evidence>
<accession>A0AAJ7WAC0</accession>
<dbReference type="AlphaFoldDB" id="A0AAJ7WAC0"/>
<feature type="region of interest" description="Disordered" evidence="1">
    <location>
        <begin position="345"/>
        <end position="372"/>
    </location>
</feature>
<proteinExistence type="predicted"/>
<feature type="compositionally biased region" description="Basic and acidic residues" evidence="1">
    <location>
        <begin position="231"/>
        <end position="244"/>
    </location>
</feature>
<dbReference type="RefSeq" id="XP_026669050.1">
    <property type="nucleotide sequence ID" value="XM_026813249.1"/>
</dbReference>
<keyword evidence="2" id="KW-1185">Reference proteome</keyword>
<sequence length="904" mass="103678">MYECFNMAYQDNASALQLHIKINSENLLPAPQKYNAGSLRIPADPSWPKIPQRKLIDDVGDAIEPPCIVTLTGTPRRSRTVVQTPLNQSPKSTLTKDSAYSSYHNQRTTSSMQTLKRVPGYVDPRFKKYFISIRLLVVLTQEKTSSIFNRVTNVKRNQVTSTDSFQKESNRVNSTMSAQHLHREEIRTQTRAEMCREEEKLGSTQNHREENRFNVNREPILEPNCSTNNSESRKCDNIPDSGVKEKSNVSKSMLTNANTQVDIAALPVQENNGQLFFVLDKKLQNAIHVDTISVPKDYVNQCYNVQVPVLAYQKIPVQVSPTGASNVIQQCVNSECNNLNETQLTKQTERKQETINNPHSGNNIAENSVCETRKQQESSDSEYYVPNINKKRMQNNVLQRLKVNKCETSGEETTDSEFVARIVQKRVNKINPDTVHGDNKTTVQNYAQINLLSKENEYLQSVPCQDQNQSSFNYKTATCETKGKNKSEQNLSCARNECTRKLCRSSEPYITFKQKKASARFSRKAKSYFQKNSHSALADSDYTLAWPNCQYGKCKRNQAHKFNHKVKKIGHLNPVSVHECNAQTDNARFVGQYYARDNEQDSCQEMAKSSSKTYLQREHCKCDVSARSNIDDNCERTKGISPKTQELLNRSYWEYYNKLRHKIQNPSSIDRQYARHLTMDPLEKGKRAKISDDKDFRSQLKINPELHTLEQCTALSTMINKALDSNPDIVQTKLHTMEDSPLNHKVSSRNANAKRVPNLTDDDILKMGRDENKTTDKQFLELKSISKFIVLFVDRSGHDQTIVRCYNPIFLFSILRWYDVYSGNIFTDAVRLLLLRRERQLRQSKLPGTGSGLHFVVVQRSVRRCLRRCKANFFLPSKIINEISIIDLIELITVRYSISFLASM</sequence>
<organism evidence="2 3">
    <name type="scientific">Ceratina calcarata</name>
    <dbReference type="NCBI Taxonomy" id="156304"/>
    <lineage>
        <taxon>Eukaryota</taxon>
        <taxon>Metazoa</taxon>
        <taxon>Ecdysozoa</taxon>
        <taxon>Arthropoda</taxon>
        <taxon>Hexapoda</taxon>
        <taxon>Insecta</taxon>
        <taxon>Pterygota</taxon>
        <taxon>Neoptera</taxon>
        <taxon>Endopterygota</taxon>
        <taxon>Hymenoptera</taxon>
        <taxon>Apocrita</taxon>
        <taxon>Aculeata</taxon>
        <taxon>Apoidea</taxon>
        <taxon>Anthophila</taxon>
        <taxon>Apidae</taxon>
        <taxon>Ceratina</taxon>
        <taxon>Zadontomerus</taxon>
    </lineage>
</organism>
<feature type="region of interest" description="Disordered" evidence="1">
    <location>
        <begin position="85"/>
        <end position="108"/>
    </location>
</feature>
<protein>
    <submittedName>
        <fullName evidence="3">Uncharacterized protein LOC108624595 isoform X1</fullName>
    </submittedName>
</protein>
<dbReference type="Proteomes" id="UP000694925">
    <property type="component" value="Unplaced"/>
</dbReference>
<gene>
    <name evidence="3" type="primary">LOC108624595</name>
</gene>
<evidence type="ECO:0000313" key="3">
    <source>
        <dbReference type="RefSeq" id="XP_026669050.1"/>
    </source>
</evidence>
<dbReference type="KEGG" id="ccal:108624595"/>